<keyword evidence="2" id="KW-1185">Reference proteome</keyword>
<gene>
    <name evidence="1" type="ORF">CA85_30790</name>
</gene>
<evidence type="ECO:0000313" key="2">
    <source>
        <dbReference type="Proteomes" id="UP000318053"/>
    </source>
</evidence>
<dbReference type="Proteomes" id="UP000318053">
    <property type="component" value="Unassembled WGS sequence"/>
</dbReference>
<proteinExistence type="predicted"/>
<dbReference type="EMBL" id="SJPK01000006">
    <property type="protein sequence ID" value="TWT66215.1"/>
    <property type="molecule type" value="Genomic_DNA"/>
</dbReference>
<comment type="caution">
    <text evidence="1">The sequence shown here is derived from an EMBL/GenBank/DDBJ whole genome shotgun (WGS) entry which is preliminary data.</text>
</comment>
<name>A0A5C5XW45_9BACT</name>
<evidence type="ECO:0000313" key="1">
    <source>
        <dbReference type="EMBL" id="TWT66215.1"/>
    </source>
</evidence>
<dbReference type="AlphaFoldDB" id="A0A5C5XW45"/>
<organism evidence="1 2">
    <name type="scientific">Allorhodopirellula solitaria</name>
    <dbReference type="NCBI Taxonomy" id="2527987"/>
    <lineage>
        <taxon>Bacteria</taxon>
        <taxon>Pseudomonadati</taxon>
        <taxon>Planctomycetota</taxon>
        <taxon>Planctomycetia</taxon>
        <taxon>Pirellulales</taxon>
        <taxon>Pirellulaceae</taxon>
        <taxon>Allorhodopirellula</taxon>
    </lineage>
</organism>
<protein>
    <submittedName>
        <fullName evidence="1">Uncharacterized protein</fullName>
    </submittedName>
</protein>
<sequence>MPASFMVNAFALGSFDLSVKALVRDGSRTRDRQGCSLMLYPLSYCDRCTFRTHPKT</sequence>
<reference evidence="1 2" key="1">
    <citation type="submission" date="2019-02" db="EMBL/GenBank/DDBJ databases">
        <title>Deep-cultivation of Planctomycetes and their phenomic and genomic characterization uncovers novel biology.</title>
        <authorList>
            <person name="Wiegand S."/>
            <person name="Jogler M."/>
            <person name="Boedeker C."/>
            <person name="Pinto D."/>
            <person name="Vollmers J."/>
            <person name="Rivas-Marin E."/>
            <person name="Kohn T."/>
            <person name="Peeters S.H."/>
            <person name="Heuer A."/>
            <person name="Rast P."/>
            <person name="Oberbeckmann S."/>
            <person name="Bunk B."/>
            <person name="Jeske O."/>
            <person name="Meyerdierks A."/>
            <person name="Storesund J.E."/>
            <person name="Kallscheuer N."/>
            <person name="Luecker S."/>
            <person name="Lage O.M."/>
            <person name="Pohl T."/>
            <person name="Merkel B.J."/>
            <person name="Hornburger P."/>
            <person name="Mueller R.-W."/>
            <person name="Bruemmer F."/>
            <person name="Labrenz M."/>
            <person name="Spormann A.M."/>
            <person name="Op Den Camp H."/>
            <person name="Overmann J."/>
            <person name="Amann R."/>
            <person name="Jetten M.S.M."/>
            <person name="Mascher T."/>
            <person name="Medema M.H."/>
            <person name="Devos D.P."/>
            <person name="Kaster A.-K."/>
            <person name="Ovreas L."/>
            <person name="Rohde M."/>
            <person name="Galperin M.Y."/>
            <person name="Jogler C."/>
        </authorList>
    </citation>
    <scope>NUCLEOTIDE SEQUENCE [LARGE SCALE GENOMIC DNA]</scope>
    <source>
        <strain evidence="1 2">CA85</strain>
    </source>
</reference>
<accession>A0A5C5XW45</accession>